<protein>
    <submittedName>
        <fullName evidence="1">Uncharacterized protein</fullName>
    </submittedName>
</protein>
<reference evidence="1 2" key="1">
    <citation type="submission" date="2017-04" db="EMBL/GenBank/DDBJ databases">
        <authorList>
            <person name="Varghese N."/>
            <person name="Submissions S."/>
        </authorList>
    </citation>
    <scope>NUCLEOTIDE SEQUENCE [LARGE SCALE GENOMIC DNA]</scope>
    <source>
        <strain evidence="1 2">DSM 9789</strain>
    </source>
</reference>
<accession>A0A8G2FWP3</accession>
<organism evidence="1 2">
    <name type="scientific">Picrophilus torridus (strain ATCC 700027 / DSM 9790 / JCM 10055 / NBRC 100828 / KAW 2/3)</name>
    <dbReference type="NCBI Taxonomy" id="1122961"/>
    <lineage>
        <taxon>Archaea</taxon>
        <taxon>Methanobacteriati</taxon>
        <taxon>Thermoplasmatota</taxon>
        <taxon>Thermoplasmata</taxon>
        <taxon>Thermoplasmatales</taxon>
        <taxon>Picrophilaceae</taxon>
        <taxon>Picrophilus</taxon>
    </lineage>
</organism>
<sequence>MEFFNYLESKNLDLKDYYDIFKRLLYLSDKSDVYCSENSIYINFNMKRPVYIEFTEHIDIDSIEDEFYELFPDNVKSIIKGKKEPFYKYEIIKKYDNVSNVTFRYIPSIHELSIIINNESSFIGTLDDFIVLEKGQ</sequence>
<name>A0A8G2FWP3_PICTO</name>
<keyword evidence="2" id="KW-1185">Reference proteome</keyword>
<gene>
    <name evidence="1" type="ORF">SAMN02745355_0807</name>
</gene>
<dbReference type="AlphaFoldDB" id="A0A8G2FWP3"/>
<comment type="caution">
    <text evidence="1">The sequence shown here is derived from an EMBL/GenBank/DDBJ whole genome shotgun (WGS) entry which is preliminary data.</text>
</comment>
<proteinExistence type="predicted"/>
<evidence type="ECO:0000313" key="2">
    <source>
        <dbReference type="Proteomes" id="UP000192315"/>
    </source>
</evidence>
<dbReference type="EMBL" id="FWYE01000002">
    <property type="protein sequence ID" value="SMD30890.1"/>
    <property type="molecule type" value="Genomic_DNA"/>
</dbReference>
<dbReference type="RefSeq" id="WP_084272745.1">
    <property type="nucleotide sequence ID" value="NZ_FWYE01000002.1"/>
</dbReference>
<evidence type="ECO:0000313" key="1">
    <source>
        <dbReference type="EMBL" id="SMD30890.1"/>
    </source>
</evidence>
<dbReference type="Proteomes" id="UP000192315">
    <property type="component" value="Unassembled WGS sequence"/>
</dbReference>